<keyword evidence="2" id="KW-1185">Reference proteome</keyword>
<dbReference type="OrthoDB" id="32340at10239"/>
<accession>A0A068EPE4</accession>
<dbReference type="KEGG" id="vg:22277092"/>
<evidence type="ECO:0000313" key="2">
    <source>
        <dbReference type="Proteomes" id="UP000027382"/>
    </source>
</evidence>
<organism evidence="1 2">
    <name type="scientific">Bacillus phage CP-51</name>
    <dbReference type="NCBI Taxonomy" id="1391188"/>
    <lineage>
        <taxon>Viruses</taxon>
        <taxon>Duplodnaviria</taxon>
        <taxon>Heunggongvirae</taxon>
        <taxon>Uroviricota</taxon>
        <taxon>Caudoviricetes</taxon>
        <taxon>Herelleviridae</taxon>
        <taxon>Spounavirinae</taxon>
        <taxon>Siminovitchvirus</taxon>
        <taxon>Siminovitchvirus CP51</taxon>
    </lineage>
</organism>
<dbReference type="GeneID" id="22277092"/>
<dbReference type="RefSeq" id="YP_009099193.1">
    <property type="nucleotide sequence ID" value="NC_025423.1"/>
</dbReference>
<sequence length="104" mass="12633">MLQKNQGAMVYQTGNTQRFWCIFRDHNNKIIEPDMVKFRIMDIKTEKVIEEFDVPNTQRIDGAYYYDFILPEKAQMITYEWYSETGGYPNLKRKQFDTKFLGRW</sequence>
<proteinExistence type="predicted"/>
<dbReference type="Proteomes" id="UP000027382">
    <property type="component" value="Segment"/>
</dbReference>
<name>A0A068EPE4_9CAUD</name>
<protein>
    <submittedName>
        <fullName evidence="1">Uncharacterized protein</fullName>
    </submittedName>
</protein>
<dbReference type="EMBL" id="KF554508">
    <property type="protein sequence ID" value="AID50584.1"/>
    <property type="molecule type" value="Genomic_DNA"/>
</dbReference>
<reference evidence="1" key="1">
    <citation type="journal article" date="2014" name="Virology">
        <title>The odd one out: Bacillus ACT bacteriophage CP-51 exhibits unusual properties compared to related Spounavirinae W.Ph. and Bastille.</title>
        <authorList>
            <person name="Klumpp J."/>
            <person name="Schmuki M."/>
            <person name="Sozhamannan S."/>
            <person name="Beyer W."/>
            <person name="Fouts D.E."/>
            <person name="Bernbach V."/>
            <person name="Calendar R."/>
            <person name="Loessner M.J."/>
        </authorList>
    </citation>
    <scope>NUCLEOTIDE SEQUENCE [LARGE SCALE GENOMIC DNA]</scope>
</reference>
<evidence type="ECO:0000313" key="1">
    <source>
        <dbReference type="EMBL" id="AID50584.1"/>
    </source>
</evidence>